<feature type="domain" description="EF-hand" evidence="5">
    <location>
        <begin position="639"/>
        <end position="674"/>
    </location>
</feature>
<name>A0A9Q1BM40_HOLLE</name>
<feature type="domain" description="EF-hand" evidence="5">
    <location>
        <begin position="610"/>
        <end position="638"/>
    </location>
</feature>
<organism evidence="6 7">
    <name type="scientific">Holothuria leucospilota</name>
    <name type="common">Black long sea cucumber</name>
    <name type="synonym">Mertensiothuria leucospilota</name>
    <dbReference type="NCBI Taxonomy" id="206669"/>
    <lineage>
        <taxon>Eukaryota</taxon>
        <taxon>Metazoa</taxon>
        <taxon>Echinodermata</taxon>
        <taxon>Eleutherozoa</taxon>
        <taxon>Echinozoa</taxon>
        <taxon>Holothuroidea</taxon>
        <taxon>Aspidochirotacea</taxon>
        <taxon>Aspidochirotida</taxon>
        <taxon>Holothuriidae</taxon>
        <taxon>Holothuria</taxon>
    </lineage>
</organism>
<evidence type="ECO:0000256" key="3">
    <source>
        <dbReference type="ARBA" id="ARBA00023180"/>
    </source>
</evidence>
<dbReference type="InterPro" id="IPR002048">
    <property type="entry name" value="EF_hand_dom"/>
</dbReference>
<evidence type="ECO:0000313" key="7">
    <source>
        <dbReference type="Proteomes" id="UP001152320"/>
    </source>
</evidence>
<dbReference type="InterPro" id="IPR040839">
    <property type="entry name" value="MG4"/>
</dbReference>
<dbReference type="PROSITE" id="PS00018">
    <property type="entry name" value="EF_HAND_1"/>
    <property type="match status" value="2"/>
</dbReference>
<dbReference type="Gene3D" id="2.60.40.1940">
    <property type="match status" value="1"/>
</dbReference>
<feature type="signal peptide" evidence="4">
    <location>
        <begin position="1"/>
        <end position="25"/>
    </location>
</feature>
<evidence type="ECO:0000256" key="1">
    <source>
        <dbReference type="ARBA" id="ARBA00022729"/>
    </source>
</evidence>
<dbReference type="Gene3D" id="2.60.40.1930">
    <property type="match status" value="1"/>
</dbReference>
<dbReference type="Gene3D" id="2.60.40.10">
    <property type="entry name" value="Immunoglobulins"/>
    <property type="match status" value="1"/>
</dbReference>
<evidence type="ECO:0000256" key="4">
    <source>
        <dbReference type="SAM" id="SignalP"/>
    </source>
</evidence>
<feature type="chain" id="PRO_5040203408" evidence="4">
    <location>
        <begin position="26"/>
        <end position="702"/>
    </location>
</feature>
<dbReference type="FunFam" id="2.60.40.1930:FF:000001">
    <property type="entry name" value="CD109 isoform 3"/>
    <property type="match status" value="1"/>
</dbReference>
<dbReference type="OrthoDB" id="10070472at2759"/>
<dbReference type="Pfam" id="PF17789">
    <property type="entry name" value="MG4"/>
    <property type="match status" value="1"/>
</dbReference>
<dbReference type="InterPro" id="IPR041555">
    <property type="entry name" value="MG3"/>
</dbReference>
<dbReference type="Pfam" id="PF17791">
    <property type="entry name" value="MG3"/>
    <property type="match status" value="1"/>
</dbReference>
<accession>A0A9Q1BM40</accession>
<dbReference type="PANTHER" id="PTHR11412">
    <property type="entry name" value="MACROGLOBULIN / COMPLEMENT"/>
    <property type="match status" value="1"/>
</dbReference>
<keyword evidence="2" id="KW-0106">Calcium</keyword>
<dbReference type="AlphaFoldDB" id="A0A9Q1BM40"/>
<dbReference type="EMBL" id="JAIZAY010000014">
    <property type="protein sequence ID" value="KAJ8029031.1"/>
    <property type="molecule type" value="Genomic_DNA"/>
</dbReference>
<keyword evidence="1 4" id="KW-0732">Signal</keyword>
<dbReference type="Proteomes" id="UP001152320">
    <property type="component" value="Chromosome 14"/>
</dbReference>
<dbReference type="InterPro" id="IPR002890">
    <property type="entry name" value="MG2"/>
</dbReference>
<evidence type="ECO:0000256" key="2">
    <source>
        <dbReference type="ARBA" id="ARBA00022837"/>
    </source>
</evidence>
<dbReference type="InterPro" id="IPR050473">
    <property type="entry name" value="A2M/Complement_sys"/>
</dbReference>
<dbReference type="Pfam" id="PF13499">
    <property type="entry name" value="EF-hand_7"/>
    <property type="match status" value="1"/>
</dbReference>
<dbReference type="InterPro" id="IPR018247">
    <property type="entry name" value="EF_Hand_1_Ca_BS"/>
</dbReference>
<keyword evidence="7" id="KW-1185">Reference proteome</keyword>
<comment type="caution">
    <text evidence="6">The sequence shown here is derived from an EMBL/GenBank/DDBJ whole genome shotgun (WGS) entry which is preliminary data.</text>
</comment>
<reference evidence="6" key="1">
    <citation type="submission" date="2021-10" db="EMBL/GenBank/DDBJ databases">
        <title>Tropical sea cucumber genome reveals ecological adaptation and Cuvierian tubules defense mechanism.</title>
        <authorList>
            <person name="Chen T."/>
        </authorList>
    </citation>
    <scope>NUCLEOTIDE SEQUENCE</scope>
    <source>
        <strain evidence="6">Nanhai2018</strain>
        <tissue evidence="6">Muscle</tissue>
    </source>
</reference>
<dbReference type="Gene3D" id="1.10.238.10">
    <property type="entry name" value="EF-hand"/>
    <property type="match status" value="1"/>
</dbReference>
<dbReference type="CDD" id="cd00051">
    <property type="entry name" value="EFh"/>
    <property type="match status" value="1"/>
</dbReference>
<dbReference type="Pfam" id="PF01835">
    <property type="entry name" value="MG2"/>
    <property type="match status" value="1"/>
</dbReference>
<keyword evidence="3" id="KW-0325">Glycoprotein</keyword>
<dbReference type="InterPro" id="IPR011992">
    <property type="entry name" value="EF-hand-dom_pair"/>
</dbReference>
<gene>
    <name evidence="6" type="ORF">HOLleu_28317</name>
</gene>
<dbReference type="SMART" id="SM00054">
    <property type="entry name" value="EFh"/>
    <property type="match status" value="2"/>
</dbReference>
<dbReference type="GO" id="GO:0004866">
    <property type="term" value="F:endopeptidase inhibitor activity"/>
    <property type="evidence" value="ECO:0007669"/>
    <property type="project" value="InterPro"/>
</dbReference>
<dbReference type="PROSITE" id="PS50222">
    <property type="entry name" value="EF_HAND_2"/>
    <property type="match status" value="2"/>
</dbReference>
<sequence length="702" mass="79352">MAWKELSQICLFVIAQLLILTCGQTTSPTVGLPGSNSSQTPAAEDAESENLPDKYLVTVPKVLIEGSTEIVCVNLYEMKGPVHIKVLLTYEDNEAELLEYFMEFPYACLEFTVCRTFTLVKVPGLGFQGSSKSVTISVHVKDGQFSNPWEYTLWAEKDIQIEKFKVETFIETDKPIYKPGQTVKFRVLSLDQNLRADKATVDKIWVETPSGIRIAQWLSVTGEQGLISLELPMTSDPMLGKWKIFVEHRGVRSEQEFTVDEYVLPNFEVTIDGPSYLLVNETTVQYKICARYTYGQPVEGSVFAELSPEFSYARDERESVVFESENTGTSGCVDASFNITGFTLMETFYEMYNSKLKLDVIFTELATVSSDELVYVKPCIKQMFGDFYSMDPRTGVLLDSDVRAGVEVYEESEDCKLAVNAYSLEFVSKNFFKKGLPFTGKVRLTKPDGSPVENKVVRVELSNGEYSEDLTTDSKGLATFVVSNLSQASRFEFISKGNIIRPQITFSERRSATADSMNYRVIELRFEVTPDMAPLTKLLVYYVKHSGEVVADSVQFEVNQQLANKKIKKNLEKILSCSFQQLQTPSVGWGLWTRVCTCLVEAAITYKNSRAFRIMDDDGNKKLNYDEFKKGLHDYGCAITDDEAKELCQAVDTNGDGSVDFDEFLSMIRVTKEEFINYYSGVSDSIDQDAYFDLMMRNAWKF</sequence>
<evidence type="ECO:0000259" key="5">
    <source>
        <dbReference type="PROSITE" id="PS50222"/>
    </source>
</evidence>
<dbReference type="SUPFAM" id="SSF47473">
    <property type="entry name" value="EF-hand"/>
    <property type="match status" value="1"/>
</dbReference>
<evidence type="ECO:0000313" key="6">
    <source>
        <dbReference type="EMBL" id="KAJ8029031.1"/>
    </source>
</evidence>
<dbReference type="InterPro" id="IPR013783">
    <property type="entry name" value="Ig-like_fold"/>
</dbReference>
<dbReference type="PANTHER" id="PTHR11412:SF171">
    <property type="entry name" value="PREGNANCY ZONE PROTEIN-LIKE PROTEIN"/>
    <property type="match status" value="1"/>
</dbReference>
<proteinExistence type="predicted"/>
<dbReference type="GO" id="GO:0005509">
    <property type="term" value="F:calcium ion binding"/>
    <property type="evidence" value="ECO:0007669"/>
    <property type="project" value="InterPro"/>
</dbReference>
<protein>
    <submittedName>
        <fullName evidence="6">Ovostatin</fullName>
    </submittedName>
</protein>